<feature type="compositionally biased region" description="Basic and acidic residues" evidence="1">
    <location>
        <begin position="94"/>
        <end position="116"/>
    </location>
</feature>
<feature type="region of interest" description="Disordered" evidence="1">
    <location>
        <begin position="94"/>
        <end position="120"/>
    </location>
</feature>
<comment type="caution">
    <text evidence="2">The sequence shown here is derived from an EMBL/GenBank/DDBJ whole genome shotgun (WGS) entry which is preliminary data.</text>
</comment>
<protein>
    <submittedName>
        <fullName evidence="2">Uncharacterized protein</fullName>
    </submittedName>
</protein>
<keyword evidence="3" id="KW-1185">Reference proteome</keyword>
<evidence type="ECO:0000313" key="2">
    <source>
        <dbReference type="EMBL" id="KAH0914335.1"/>
    </source>
</evidence>
<reference evidence="2 3" key="1">
    <citation type="submission" date="2021-05" db="EMBL/GenBank/DDBJ databases">
        <title>Genome Assembly of Synthetic Allotetraploid Brassica napus Reveals Homoeologous Exchanges between Subgenomes.</title>
        <authorList>
            <person name="Davis J.T."/>
        </authorList>
    </citation>
    <scope>NUCLEOTIDE SEQUENCE [LARGE SCALE GENOMIC DNA]</scope>
    <source>
        <strain evidence="3">cv. Da-Ae</strain>
        <tissue evidence="2">Seedling</tissue>
    </source>
</reference>
<name>A0ABQ8CD58_BRANA</name>
<dbReference type="Proteomes" id="UP000824890">
    <property type="component" value="Unassembled WGS sequence"/>
</dbReference>
<dbReference type="EMBL" id="JAGKQM010000008">
    <property type="protein sequence ID" value="KAH0914335.1"/>
    <property type="molecule type" value="Genomic_DNA"/>
</dbReference>
<evidence type="ECO:0000256" key="1">
    <source>
        <dbReference type="SAM" id="MobiDB-lite"/>
    </source>
</evidence>
<feature type="compositionally biased region" description="Polar residues" evidence="1">
    <location>
        <begin position="151"/>
        <end position="186"/>
    </location>
</feature>
<proteinExistence type="predicted"/>
<gene>
    <name evidence="2" type="ORF">HID58_028781</name>
</gene>
<evidence type="ECO:0000313" key="3">
    <source>
        <dbReference type="Proteomes" id="UP000824890"/>
    </source>
</evidence>
<accession>A0ABQ8CD58</accession>
<organism evidence="2 3">
    <name type="scientific">Brassica napus</name>
    <name type="common">Rape</name>
    <dbReference type="NCBI Taxonomy" id="3708"/>
    <lineage>
        <taxon>Eukaryota</taxon>
        <taxon>Viridiplantae</taxon>
        <taxon>Streptophyta</taxon>
        <taxon>Embryophyta</taxon>
        <taxon>Tracheophyta</taxon>
        <taxon>Spermatophyta</taxon>
        <taxon>Magnoliopsida</taxon>
        <taxon>eudicotyledons</taxon>
        <taxon>Gunneridae</taxon>
        <taxon>Pentapetalae</taxon>
        <taxon>rosids</taxon>
        <taxon>malvids</taxon>
        <taxon>Brassicales</taxon>
        <taxon>Brassicaceae</taxon>
        <taxon>Brassiceae</taxon>
        <taxon>Brassica</taxon>
    </lineage>
</organism>
<sequence length="195" mass="20289">MMGVGGGDGLGGGGDFFGVGGGGDGLGGGGDFFGVGGGDEGLGGGGDFFGDGRGGEGLGSGGAILGVGGDDGVGGFCDGGSWLLNTWKHLRPRIDTRRTPPRPDRLRLETPPEPPHRTFVSPDLITRLELPYSPMVLHRKRHRTNRALIRTTYSSLGSKPETTNSTFRRQEPQPNQPFTANTQASYGYQAGSVEL</sequence>
<feature type="region of interest" description="Disordered" evidence="1">
    <location>
        <begin position="151"/>
        <end position="195"/>
    </location>
</feature>